<name>Q0SUM1_CLOPS</name>
<protein>
    <submittedName>
        <fullName evidence="1">Uncharacterized protein</fullName>
    </submittedName>
</protein>
<evidence type="ECO:0000313" key="1">
    <source>
        <dbReference type="EMBL" id="ABG87549.1"/>
    </source>
</evidence>
<gene>
    <name evidence="1" type="ordered locus">CPR_0861</name>
</gene>
<evidence type="ECO:0000313" key="2">
    <source>
        <dbReference type="Proteomes" id="UP000001824"/>
    </source>
</evidence>
<dbReference type="EMBL" id="CP000312">
    <property type="protein sequence ID" value="ABG87549.1"/>
    <property type="molecule type" value="Genomic_DNA"/>
</dbReference>
<sequence>MDKHIPFSVSFKDGEKMDDLLTLTLYIKINLKILTLS</sequence>
<dbReference type="AlphaFoldDB" id="Q0SUM1"/>
<reference evidence="1 2" key="1">
    <citation type="journal article" date="2006" name="Genome Res.">
        <title>Skewed genomic variability in strains of the toxigenic bacterial pathogen, Clostridium perfringens.</title>
        <authorList>
            <person name="Myers G.S."/>
            <person name="Rasko D.A."/>
            <person name="Cheung J.K."/>
            <person name="Ravel J."/>
            <person name="Seshadri R."/>
            <person name="Deboy R.T."/>
            <person name="Ren Q."/>
            <person name="Varga J."/>
            <person name="Awad M.M."/>
            <person name="Brinkac L.M."/>
            <person name="Daugherty S.C."/>
            <person name="Haft D.H."/>
            <person name="Dodson R.J."/>
            <person name="Madupu R."/>
            <person name="Nelson W.C."/>
            <person name="Rosovitz M.J."/>
            <person name="Sullivan S.A."/>
            <person name="Khouri H."/>
            <person name="Dimitrov G.I."/>
            <person name="Watkins K.L."/>
            <person name="Mulligan S."/>
            <person name="Benton J."/>
            <person name="Radune D."/>
            <person name="Fisher D.J."/>
            <person name="Atkins H.S."/>
            <person name="Hiscox T."/>
            <person name="Jost B.H."/>
            <person name="Billington S.J."/>
            <person name="Songer J.G."/>
            <person name="McClane B.A."/>
            <person name="Titball R.W."/>
            <person name="Rood J.I."/>
            <person name="Melville S.B."/>
            <person name="Paulsen I.T."/>
        </authorList>
    </citation>
    <scope>NUCLEOTIDE SEQUENCE [LARGE SCALE GENOMIC DNA]</scope>
    <source>
        <strain evidence="2">SM101 / Type A</strain>
    </source>
</reference>
<dbReference type="BioCyc" id="CPER289380:GI76-880-MONOMER"/>
<accession>Q0SUM1</accession>
<dbReference type="Proteomes" id="UP000001824">
    <property type="component" value="Chromosome"/>
</dbReference>
<dbReference type="KEGG" id="cpr:CPR_0861"/>
<proteinExistence type="predicted"/>
<organism evidence="1 2">
    <name type="scientific">Clostridium perfringens (strain SM101 / Type A)</name>
    <dbReference type="NCBI Taxonomy" id="289380"/>
    <lineage>
        <taxon>Bacteria</taxon>
        <taxon>Bacillati</taxon>
        <taxon>Bacillota</taxon>
        <taxon>Clostridia</taxon>
        <taxon>Eubacteriales</taxon>
        <taxon>Clostridiaceae</taxon>
        <taxon>Clostridium</taxon>
    </lineage>
</organism>